<dbReference type="AlphaFoldDB" id="A0A1H4I9Q7"/>
<proteinExistence type="predicted"/>
<gene>
    <name evidence="2" type="ORF">SAMN04489745_0101</name>
</gene>
<dbReference type="STRING" id="156980.SAMN04489745_0101"/>
<protein>
    <submittedName>
        <fullName evidence="2">Uncharacterized protein</fullName>
    </submittedName>
</protein>
<dbReference type="Proteomes" id="UP000182652">
    <property type="component" value="Unassembled WGS sequence"/>
</dbReference>
<evidence type="ECO:0000256" key="1">
    <source>
        <dbReference type="SAM" id="MobiDB-lite"/>
    </source>
</evidence>
<keyword evidence="3" id="KW-1185">Reference proteome</keyword>
<evidence type="ECO:0000313" key="2">
    <source>
        <dbReference type="EMBL" id="SEB30012.1"/>
    </source>
</evidence>
<evidence type="ECO:0000313" key="3">
    <source>
        <dbReference type="Proteomes" id="UP000182652"/>
    </source>
</evidence>
<organism evidence="2 3">
    <name type="scientific">Arthrobacter woluwensis</name>
    <dbReference type="NCBI Taxonomy" id="156980"/>
    <lineage>
        <taxon>Bacteria</taxon>
        <taxon>Bacillati</taxon>
        <taxon>Actinomycetota</taxon>
        <taxon>Actinomycetes</taxon>
        <taxon>Micrococcales</taxon>
        <taxon>Micrococcaceae</taxon>
        <taxon>Arthrobacter</taxon>
    </lineage>
</organism>
<feature type="region of interest" description="Disordered" evidence="1">
    <location>
        <begin position="146"/>
        <end position="167"/>
    </location>
</feature>
<dbReference type="EMBL" id="FNSN01000002">
    <property type="protein sequence ID" value="SEB30012.1"/>
    <property type="molecule type" value="Genomic_DNA"/>
</dbReference>
<accession>A0A1H4I9Q7</accession>
<reference evidence="2 3" key="1">
    <citation type="submission" date="2016-10" db="EMBL/GenBank/DDBJ databases">
        <authorList>
            <person name="de Groot N.N."/>
        </authorList>
    </citation>
    <scope>NUCLEOTIDE SEQUENCE [LARGE SCALE GENOMIC DNA]</scope>
    <source>
        <strain evidence="2 3">DSM 10495</strain>
    </source>
</reference>
<sequence length="167" mass="18647">MLRNLLMLRSASREAEYERLFQVAEEHAVTVKSAIQKVQEASAALATFTCGEWTTIVDYDESDPAFEPVEIDVECQLAAGHTGPHHGLPDIDSSTSPGYTRAVERYIASRCERKEAGQARSSAVDQVLALMCQAWDPEGYGNPCTRRREHRGAHRRPEIPYPEVSFP</sequence>
<name>A0A1H4I9Q7_9MICC</name>